<dbReference type="InterPro" id="IPR024077">
    <property type="entry name" value="Neurolysin/TOP_dom2"/>
</dbReference>
<keyword evidence="2 7" id="KW-0645">Protease</keyword>
<dbReference type="Pfam" id="PF01432">
    <property type="entry name" value="Peptidase_M3"/>
    <property type="match status" value="1"/>
</dbReference>
<dbReference type="InterPro" id="IPR024079">
    <property type="entry name" value="MetalloPept_cat_dom_sf"/>
</dbReference>
<dbReference type="GO" id="GO:0005829">
    <property type="term" value="C:cytosol"/>
    <property type="evidence" value="ECO:0007669"/>
    <property type="project" value="TreeGrafter"/>
</dbReference>
<dbReference type="GO" id="GO:0006508">
    <property type="term" value="P:proteolysis"/>
    <property type="evidence" value="ECO:0007669"/>
    <property type="project" value="UniProtKB-KW"/>
</dbReference>
<evidence type="ECO:0000256" key="1">
    <source>
        <dbReference type="ARBA" id="ARBA00006040"/>
    </source>
</evidence>
<evidence type="ECO:0000259" key="8">
    <source>
        <dbReference type="Pfam" id="PF01432"/>
    </source>
</evidence>
<dbReference type="KEGG" id="mtw:CQW49_00020"/>
<gene>
    <name evidence="9" type="ORF">CQW49_00020</name>
</gene>
<dbReference type="AlphaFoldDB" id="A0A2D2D590"/>
<dbReference type="InterPro" id="IPR001567">
    <property type="entry name" value="Pept_M3A_M3B_dom"/>
</dbReference>
<name>A0A2D2D590_METT3</name>
<dbReference type="SUPFAM" id="SSF55486">
    <property type="entry name" value="Metalloproteases ('zincins'), catalytic domain"/>
    <property type="match status" value="1"/>
</dbReference>
<dbReference type="InterPro" id="IPR045090">
    <property type="entry name" value="Pept_M3A_M3B"/>
</dbReference>
<keyword evidence="4 7" id="KW-0378">Hydrolase</keyword>
<evidence type="ECO:0000256" key="3">
    <source>
        <dbReference type="ARBA" id="ARBA00022723"/>
    </source>
</evidence>
<proteinExistence type="inferred from homology"/>
<dbReference type="Gene3D" id="1.10.1370.10">
    <property type="entry name" value="Neurolysin, domain 3"/>
    <property type="match status" value="1"/>
</dbReference>
<evidence type="ECO:0000313" key="9">
    <source>
        <dbReference type="EMBL" id="ATQ70133.1"/>
    </source>
</evidence>
<dbReference type="CDD" id="cd06456">
    <property type="entry name" value="M3A_DCP"/>
    <property type="match status" value="1"/>
</dbReference>
<dbReference type="PANTHER" id="PTHR43660:SF1">
    <property type="entry name" value="DIPEPTIDYL CARBOXYPEPTIDASE"/>
    <property type="match status" value="1"/>
</dbReference>
<evidence type="ECO:0000256" key="6">
    <source>
        <dbReference type="ARBA" id="ARBA00023049"/>
    </source>
</evidence>
<keyword evidence="3 7" id="KW-0479">Metal-binding</keyword>
<evidence type="ECO:0000313" key="10">
    <source>
        <dbReference type="Proteomes" id="UP000230709"/>
    </source>
</evidence>
<dbReference type="InterPro" id="IPR034005">
    <property type="entry name" value="M3A_DCP"/>
</dbReference>
<organism evidence="9 10">
    <name type="scientific">Methylosinus trichosporium (strain ATCC 35070 / NCIMB 11131 / UNIQEM 75 / OB3b)</name>
    <dbReference type="NCBI Taxonomy" id="595536"/>
    <lineage>
        <taxon>Bacteria</taxon>
        <taxon>Pseudomonadati</taxon>
        <taxon>Pseudomonadota</taxon>
        <taxon>Alphaproteobacteria</taxon>
        <taxon>Hyphomicrobiales</taxon>
        <taxon>Methylocystaceae</taxon>
        <taxon>Methylosinus</taxon>
    </lineage>
</organism>
<evidence type="ECO:0000256" key="7">
    <source>
        <dbReference type="RuleBase" id="RU003435"/>
    </source>
</evidence>
<dbReference type="Proteomes" id="UP000230709">
    <property type="component" value="Chromosome"/>
</dbReference>
<dbReference type="PANTHER" id="PTHR43660">
    <property type="entry name" value="DIPEPTIDYL CARBOXYPEPTIDASE"/>
    <property type="match status" value="1"/>
</dbReference>
<keyword evidence="5 7" id="KW-0862">Zinc</keyword>
<sequence>MTTANPLLDATVAPFGLPAFGAIDSAHFRPAFEAAMAENSAEIERIATDPRTPDFDNTIAALERSGRRLRDVGAVFWNLAATDSTPELQAVEREASGALARHETEILLNAALFARVDALFSRRESLALSPEQARVLELIHTRFLRAGARLDESARARMTAISERLANLTTTFAQNVLADEAAYVLLLEKSDLDGLSEDFRAAAAEVARERGAPGKYGVTLARSNLETFLQSSTRRDLREAAFRAFAGRGESGGDTDNRAVIAEILRLREERAKLLGFDNFAAYKLDDTMAKTPAAVRELLDRVWEPALAAAKAERDELQALAQRVGDNLDIAAWDWRFYAERLREEHYALDQTALRPYFSLDAMIAAAFHVAERLFGLRFVEVHGLELYHPSVRVFDVRDAGGAHVALFLGDYFARPSKRGGAWMSEFRGQERLDDDVRPIVVNVMNFAKAPEGETTLLSLDDARTLFHEFGHALHGMLSDVTYPSIAGTSVARDFVELPSQLYEHWLLEPQILREFARHAATGEPMPEDMLERIARSRHFNQGFASVEFCASAYVDLDLHERGAGRDFDAGVFERESLARISMPQEIVMRHRTPHFTHVFAGDGYSAGYYSYLWAETLDADAFEAFVETGDVFAPQVAAKLREHVYAAGGRQDPASAYLAFRGRMPSVEPLLRQRGFSASRDA</sequence>
<dbReference type="FunFam" id="3.40.390.10:FF:000009">
    <property type="entry name" value="Oligopeptidase A"/>
    <property type="match status" value="1"/>
</dbReference>
<dbReference type="GO" id="GO:0046872">
    <property type="term" value="F:metal ion binding"/>
    <property type="evidence" value="ECO:0007669"/>
    <property type="project" value="UniProtKB-UniRule"/>
</dbReference>
<dbReference type="EMBL" id="CP023737">
    <property type="protein sequence ID" value="ATQ70133.1"/>
    <property type="molecule type" value="Genomic_DNA"/>
</dbReference>
<dbReference type="Gene3D" id="3.40.390.10">
    <property type="entry name" value="Collagenase (Catalytic Domain)"/>
    <property type="match status" value="1"/>
</dbReference>
<feature type="domain" description="Peptidase M3A/M3B catalytic" evidence="8">
    <location>
        <begin position="228"/>
        <end position="677"/>
    </location>
</feature>
<reference evidence="10" key="1">
    <citation type="submission" date="2017-10" db="EMBL/GenBank/DDBJ databases">
        <title>Completed PacBio SMRT sequence of Methylosinus trichosporium OB3b reveals presence of a third large plasmid.</title>
        <authorList>
            <person name="Charles T.C."/>
            <person name="Lynch M.D.J."/>
            <person name="Heil J.R."/>
            <person name="Cheng J."/>
        </authorList>
    </citation>
    <scope>NUCLEOTIDE SEQUENCE [LARGE SCALE GENOMIC DNA]</scope>
    <source>
        <strain evidence="10">OB3b</strain>
    </source>
</reference>
<comment type="similarity">
    <text evidence="1 7">Belongs to the peptidase M3 family.</text>
</comment>
<accession>A0A2D2D590</accession>
<keyword evidence="6 7" id="KW-0482">Metalloprotease</keyword>
<comment type="cofactor">
    <cofactor evidence="7">
        <name>Zn(2+)</name>
        <dbReference type="ChEBI" id="CHEBI:29105"/>
    </cofactor>
    <text evidence="7">Binds 1 zinc ion.</text>
</comment>
<dbReference type="STRING" id="595536.GCA_000178815_00939"/>
<protein>
    <submittedName>
        <fullName evidence="9">Peptidase M3</fullName>
    </submittedName>
</protein>
<evidence type="ECO:0000256" key="4">
    <source>
        <dbReference type="ARBA" id="ARBA00022801"/>
    </source>
</evidence>
<dbReference type="GO" id="GO:0004180">
    <property type="term" value="F:carboxypeptidase activity"/>
    <property type="evidence" value="ECO:0007669"/>
    <property type="project" value="TreeGrafter"/>
</dbReference>
<dbReference type="RefSeq" id="WP_003614456.1">
    <property type="nucleotide sequence ID" value="NZ_ADVE02000001.1"/>
</dbReference>
<evidence type="ECO:0000256" key="5">
    <source>
        <dbReference type="ARBA" id="ARBA00022833"/>
    </source>
</evidence>
<dbReference type="GO" id="GO:0004222">
    <property type="term" value="F:metalloendopeptidase activity"/>
    <property type="evidence" value="ECO:0007669"/>
    <property type="project" value="InterPro"/>
</dbReference>
<evidence type="ECO:0000256" key="2">
    <source>
        <dbReference type="ARBA" id="ARBA00022670"/>
    </source>
</evidence>
<keyword evidence="10" id="KW-1185">Reference proteome</keyword>